<reference evidence="10 12" key="1">
    <citation type="submission" date="2019-03" db="EMBL/GenBank/DDBJ databases">
        <title>Genomic Encyclopedia of Type Strains, Phase IV (KMG-IV): sequencing the most valuable type-strain genomes for metagenomic binning, comparative biology and taxonomic classification.</title>
        <authorList>
            <person name="Goeker M."/>
        </authorList>
    </citation>
    <scope>NUCLEOTIDE SEQUENCE [LARGE SCALE GENOMIC DNA]</scope>
    <source>
        <strain evidence="10 12">DSM 12034</strain>
    </source>
</reference>
<dbReference type="Proteomes" id="UP000295536">
    <property type="component" value="Unassembled WGS sequence"/>
</dbReference>
<feature type="transmembrane region" description="Helical" evidence="7">
    <location>
        <begin position="365"/>
        <end position="385"/>
    </location>
</feature>
<keyword evidence="4 7" id="KW-1133">Transmembrane helix</keyword>
<feature type="transmembrane region" description="Helical" evidence="7">
    <location>
        <begin position="278"/>
        <end position="303"/>
    </location>
</feature>
<dbReference type="InterPro" id="IPR025857">
    <property type="entry name" value="MacB_PCD"/>
</dbReference>
<dbReference type="InterPro" id="IPR003838">
    <property type="entry name" value="ABC3_permease_C"/>
</dbReference>
<evidence type="ECO:0000256" key="7">
    <source>
        <dbReference type="SAM" id="Phobius"/>
    </source>
</evidence>
<dbReference type="EMBL" id="SMAH01000011">
    <property type="protein sequence ID" value="TCS97075.1"/>
    <property type="molecule type" value="Genomic_DNA"/>
</dbReference>
<evidence type="ECO:0000313" key="13">
    <source>
        <dbReference type="Proteomes" id="UP000315577"/>
    </source>
</evidence>
<accession>A0A4R3LCR4</accession>
<keyword evidence="11" id="KW-0378">Hydrolase</keyword>
<gene>
    <name evidence="11" type="primary">macB</name>
    <name evidence="10" type="ORF">EDC36_11137</name>
    <name evidence="11" type="ORF">Tigna_01139</name>
</gene>
<evidence type="ECO:0000256" key="6">
    <source>
        <dbReference type="ARBA" id="ARBA00038076"/>
    </source>
</evidence>
<comment type="caution">
    <text evidence="10">The sequence shown here is derived from an EMBL/GenBank/DDBJ whole genome shotgun (WGS) entry which is preliminary data.</text>
</comment>
<evidence type="ECO:0000259" key="9">
    <source>
        <dbReference type="Pfam" id="PF12704"/>
    </source>
</evidence>
<dbReference type="Pfam" id="PF12704">
    <property type="entry name" value="MacB_PCD"/>
    <property type="match status" value="1"/>
</dbReference>
<feature type="transmembrane region" description="Helical" evidence="7">
    <location>
        <begin position="21"/>
        <end position="41"/>
    </location>
</feature>
<protein>
    <submittedName>
        <fullName evidence="11">Macrolide export ATP-binding/permease protein MacB</fullName>
        <ecNumber evidence="11">3.6.3.-</ecNumber>
    </submittedName>
    <submittedName>
        <fullName evidence="10">Putative ABC transport system permease protein</fullName>
    </submittedName>
</protein>
<dbReference type="EC" id="3.6.3.-" evidence="11"/>
<keyword evidence="11" id="KW-0067">ATP-binding</keyword>
<evidence type="ECO:0000256" key="1">
    <source>
        <dbReference type="ARBA" id="ARBA00004651"/>
    </source>
</evidence>
<dbReference type="GO" id="GO:0022857">
    <property type="term" value="F:transmembrane transporter activity"/>
    <property type="evidence" value="ECO:0007669"/>
    <property type="project" value="TreeGrafter"/>
</dbReference>
<keyword evidence="11" id="KW-0547">Nucleotide-binding</keyword>
<dbReference type="GO" id="GO:0005886">
    <property type="term" value="C:plasma membrane"/>
    <property type="evidence" value="ECO:0007669"/>
    <property type="project" value="UniProtKB-SubCell"/>
</dbReference>
<dbReference type="EMBL" id="VJNC01000006">
    <property type="protein sequence ID" value="TSE22309.1"/>
    <property type="molecule type" value="Genomic_DNA"/>
</dbReference>
<dbReference type="PANTHER" id="PTHR30572:SF4">
    <property type="entry name" value="ABC TRANSPORTER PERMEASE YTRF"/>
    <property type="match status" value="1"/>
</dbReference>
<evidence type="ECO:0000256" key="5">
    <source>
        <dbReference type="ARBA" id="ARBA00023136"/>
    </source>
</evidence>
<dbReference type="PANTHER" id="PTHR30572">
    <property type="entry name" value="MEMBRANE COMPONENT OF TRANSPORTER-RELATED"/>
    <property type="match status" value="1"/>
</dbReference>
<reference evidence="11 13" key="2">
    <citation type="submission" date="2019-07" db="EMBL/GenBank/DDBJ databases">
        <title>Tepidimonas ignava SPS-1037 draft genome.</title>
        <authorList>
            <person name="Da Costa M.S."/>
            <person name="Froufe H.J.C."/>
            <person name="Egas C."/>
            <person name="Albuquerque L."/>
        </authorList>
    </citation>
    <scope>NUCLEOTIDE SEQUENCE [LARGE SCALE GENOMIC DNA]</scope>
    <source>
        <strain evidence="11 13">SPS-1037</strain>
    </source>
</reference>
<dbReference type="GO" id="GO:0016787">
    <property type="term" value="F:hydrolase activity"/>
    <property type="evidence" value="ECO:0007669"/>
    <property type="project" value="UniProtKB-KW"/>
</dbReference>
<dbReference type="Pfam" id="PF02687">
    <property type="entry name" value="FtsX"/>
    <property type="match status" value="1"/>
</dbReference>
<sequence length="402" mass="42100">MWLNTLLLALRSIRRNLLRSFLTVLGVVIGVAAVVTMVTVGNGATRAIQAQIASLGVNLLQVRPGQRLGPGGFGGGAPSFKLADAHAIATQVPGVLAVAAETRSSGAVVANGRNWSASLIGGSADWMLTNNWTLAEGRPFTDDEQRVGAAVCILGETVRRELFGASSPVGASVRVRQIPCEVVGVLAPKGTGAFGQDQDDVVLMPITTLHRRVVGHTRVFTLHVSMQDGADADAVKSALRAVLRERRSLADGEEDNFNILDTAQLADTMAGTTRIMTMLLGAVAAVSLVVGGIGIMNIMLVSVTERTREIGLRLAIGAREREVMGQFLVEAVVLAAFGGLVGLLLALAASVGLSVAMDVPFVFEPAINALAFTVAALIGVAFGYFPARRAARLDPIEALRHE</sequence>
<feature type="transmembrane region" description="Helical" evidence="7">
    <location>
        <begin position="327"/>
        <end position="353"/>
    </location>
</feature>
<evidence type="ECO:0000313" key="10">
    <source>
        <dbReference type="EMBL" id="TCS97075.1"/>
    </source>
</evidence>
<evidence type="ECO:0000259" key="8">
    <source>
        <dbReference type="Pfam" id="PF02687"/>
    </source>
</evidence>
<keyword evidence="3 7" id="KW-0812">Transmembrane</keyword>
<proteinExistence type="inferred from homology"/>
<evidence type="ECO:0000256" key="4">
    <source>
        <dbReference type="ARBA" id="ARBA00022989"/>
    </source>
</evidence>
<feature type="domain" description="ABC3 transporter permease C-terminal" evidence="8">
    <location>
        <begin position="282"/>
        <end position="395"/>
    </location>
</feature>
<comment type="subcellular location">
    <subcellularLocation>
        <location evidence="1">Cell membrane</location>
        <topology evidence="1">Multi-pass membrane protein</topology>
    </subcellularLocation>
</comment>
<dbReference type="InterPro" id="IPR050250">
    <property type="entry name" value="Macrolide_Exporter_MacB"/>
</dbReference>
<comment type="similarity">
    <text evidence="6">Belongs to the ABC-4 integral membrane protein family.</text>
</comment>
<dbReference type="OrthoDB" id="4814201at2"/>
<feature type="domain" description="MacB-like periplasmic core" evidence="9">
    <location>
        <begin position="20"/>
        <end position="241"/>
    </location>
</feature>
<dbReference type="Proteomes" id="UP000315577">
    <property type="component" value="Unassembled WGS sequence"/>
</dbReference>
<keyword evidence="2" id="KW-1003">Cell membrane</keyword>
<name>A0A4R3LCR4_9BURK</name>
<evidence type="ECO:0000313" key="11">
    <source>
        <dbReference type="EMBL" id="TSE22309.1"/>
    </source>
</evidence>
<dbReference type="AlphaFoldDB" id="A0A4R3LCR4"/>
<organism evidence="10 12">
    <name type="scientific">Tepidimonas ignava</name>
    <dbReference type="NCBI Taxonomy" id="114249"/>
    <lineage>
        <taxon>Bacteria</taxon>
        <taxon>Pseudomonadati</taxon>
        <taxon>Pseudomonadota</taxon>
        <taxon>Betaproteobacteria</taxon>
        <taxon>Burkholderiales</taxon>
        <taxon>Tepidimonas</taxon>
    </lineage>
</organism>
<evidence type="ECO:0000256" key="3">
    <source>
        <dbReference type="ARBA" id="ARBA00022692"/>
    </source>
</evidence>
<evidence type="ECO:0000256" key="2">
    <source>
        <dbReference type="ARBA" id="ARBA00022475"/>
    </source>
</evidence>
<dbReference type="RefSeq" id="WP_132962969.1">
    <property type="nucleotide sequence ID" value="NZ_JBKBMZ010000005.1"/>
</dbReference>
<evidence type="ECO:0000313" key="12">
    <source>
        <dbReference type="Proteomes" id="UP000295536"/>
    </source>
</evidence>
<keyword evidence="13" id="KW-1185">Reference proteome</keyword>
<dbReference type="GO" id="GO:0005524">
    <property type="term" value="F:ATP binding"/>
    <property type="evidence" value="ECO:0007669"/>
    <property type="project" value="UniProtKB-KW"/>
</dbReference>
<keyword evidence="5 7" id="KW-0472">Membrane</keyword>